<protein>
    <submittedName>
        <fullName evidence="1">Uncharacterized protein</fullName>
    </submittedName>
</protein>
<accession>X0WP60</accession>
<organism evidence="1">
    <name type="scientific">marine sediment metagenome</name>
    <dbReference type="NCBI Taxonomy" id="412755"/>
    <lineage>
        <taxon>unclassified sequences</taxon>
        <taxon>metagenomes</taxon>
        <taxon>ecological metagenomes</taxon>
    </lineage>
</organism>
<feature type="non-terminal residue" evidence="1">
    <location>
        <position position="150"/>
    </location>
</feature>
<comment type="caution">
    <text evidence="1">The sequence shown here is derived from an EMBL/GenBank/DDBJ whole genome shotgun (WGS) entry which is preliminary data.</text>
</comment>
<reference evidence="1" key="1">
    <citation type="journal article" date="2014" name="Front. Microbiol.">
        <title>High frequency of phylogenetically diverse reductive dehalogenase-homologous genes in deep subseafloor sedimentary metagenomes.</title>
        <authorList>
            <person name="Kawai M."/>
            <person name="Futagami T."/>
            <person name="Toyoda A."/>
            <person name="Takaki Y."/>
            <person name="Nishi S."/>
            <person name="Hori S."/>
            <person name="Arai W."/>
            <person name="Tsubouchi T."/>
            <person name="Morono Y."/>
            <person name="Uchiyama I."/>
            <person name="Ito T."/>
            <person name="Fujiyama A."/>
            <person name="Inagaki F."/>
            <person name="Takami H."/>
        </authorList>
    </citation>
    <scope>NUCLEOTIDE SEQUENCE</scope>
    <source>
        <strain evidence="1">Expedition CK06-06</strain>
    </source>
</reference>
<dbReference type="AlphaFoldDB" id="X0WP60"/>
<sequence>MNDEQDLNPSVMEVKIGIRKLHPITIYPLSIPDQKKLSGSITGALQSFFAKSEDNPEMSLDNVVFVDFIIDTILENLTELIRLVTDFPKKRDAEGLLADMTNPQAVDIAMAVYTQNYETALKNASSLFDQVRSLFQSPRPLPQSVPNTDI</sequence>
<evidence type="ECO:0000313" key="1">
    <source>
        <dbReference type="EMBL" id="GAG32440.1"/>
    </source>
</evidence>
<name>X0WP60_9ZZZZ</name>
<gene>
    <name evidence="1" type="ORF">S01H1_64854</name>
</gene>
<proteinExistence type="predicted"/>
<dbReference type="EMBL" id="BARS01042776">
    <property type="protein sequence ID" value="GAG32440.1"/>
    <property type="molecule type" value="Genomic_DNA"/>
</dbReference>